<comment type="catalytic activity">
    <reaction evidence="14">
        <text>pyruvate + ATP + H2O = phosphoenolpyruvate + AMP + phosphate + 2 H(+)</text>
        <dbReference type="Rhea" id="RHEA:11364"/>
        <dbReference type="ChEBI" id="CHEBI:15361"/>
        <dbReference type="ChEBI" id="CHEBI:15377"/>
        <dbReference type="ChEBI" id="CHEBI:15378"/>
        <dbReference type="ChEBI" id="CHEBI:30616"/>
        <dbReference type="ChEBI" id="CHEBI:43474"/>
        <dbReference type="ChEBI" id="CHEBI:58702"/>
        <dbReference type="ChEBI" id="CHEBI:456215"/>
        <dbReference type="EC" id="2.7.9.2"/>
    </reaction>
</comment>
<reference evidence="16 17" key="1">
    <citation type="journal article" date="2015" name="Nature">
        <title>rRNA introns, odd ribosomes, and small enigmatic genomes across a large radiation of phyla.</title>
        <authorList>
            <person name="Brown C.T."/>
            <person name="Hug L.A."/>
            <person name="Thomas B.C."/>
            <person name="Sharon I."/>
            <person name="Castelle C.J."/>
            <person name="Singh A."/>
            <person name="Wilkins M.J."/>
            <person name="Williams K.H."/>
            <person name="Banfield J.F."/>
        </authorList>
    </citation>
    <scope>NUCLEOTIDE SEQUENCE [LARGE SCALE GENOMIC DNA]</scope>
</reference>
<protein>
    <recommendedName>
        <fullName evidence="6">Phosphoenolpyruvate synthase</fullName>
        <ecNumber evidence="5">2.7.9.2</ecNumber>
    </recommendedName>
    <alternativeName>
        <fullName evidence="13">Pyruvate, water dikinase</fullName>
    </alternativeName>
</protein>
<dbReference type="EC" id="2.7.9.2" evidence="5"/>
<keyword evidence="11" id="KW-0067">ATP-binding</keyword>
<evidence type="ECO:0000256" key="6">
    <source>
        <dbReference type="ARBA" id="ARBA00021623"/>
    </source>
</evidence>
<comment type="caution">
    <text evidence="16">The sequence shown here is derived from an EMBL/GenBank/DDBJ whole genome shotgun (WGS) entry which is preliminary data.</text>
</comment>
<keyword evidence="9" id="KW-0547">Nucleotide-binding</keyword>
<comment type="cofactor">
    <cofactor evidence="1">
        <name>Mg(2+)</name>
        <dbReference type="ChEBI" id="CHEBI:18420"/>
    </cofactor>
</comment>
<dbReference type="GO" id="GO:0005524">
    <property type="term" value="F:ATP binding"/>
    <property type="evidence" value="ECO:0007669"/>
    <property type="project" value="UniProtKB-KW"/>
</dbReference>
<evidence type="ECO:0000256" key="7">
    <source>
        <dbReference type="ARBA" id="ARBA00022679"/>
    </source>
</evidence>
<name>A0A837IB17_9BACT</name>
<dbReference type="EMBL" id="LCIL01000015">
    <property type="protein sequence ID" value="KKT53871.1"/>
    <property type="molecule type" value="Genomic_DNA"/>
</dbReference>
<evidence type="ECO:0000256" key="13">
    <source>
        <dbReference type="ARBA" id="ARBA00033470"/>
    </source>
</evidence>
<evidence type="ECO:0000256" key="12">
    <source>
        <dbReference type="ARBA" id="ARBA00022842"/>
    </source>
</evidence>
<dbReference type="AlphaFoldDB" id="A0A837IB17"/>
<gene>
    <name evidence="16" type="ORF">UW47_C0015G0007</name>
</gene>
<dbReference type="PANTHER" id="PTHR43030:SF1">
    <property type="entry name" value="PHOSPHOENOLPYRUVATE SYNTHASE"/>
    <property type="match status" value="1"/>
</dbReference>
<evidence type="ECO:0000313" key="17">
    <source>
        <dbReference type="Proteomes" id="UP000034525"/>
    </source>
</evidence>
<comment type="pathway">
    <text evidence="3">Carbohydrate biosynthesis; gluconeogenesis.</text>
</comment>
<dbReference type="PANTHER" id="PTHR43030">
    <property type="entry name" value="PHOSPHOENOLPYRUVATE SYNTHASE"/>
    <property type="match status" value="1"/>
</dbReference>
<dbReference type="InterPro" id="IPR002192">
    <property type="entry name" value="PPDK_AMP/ATP-bd"/>
</dbReference>
<evidence type="ECO:0000256" key="8">
    <source>
        <dbReference type="ARBA" id="ARBA00022723"/>
    </source>
</evidence>
<keyword evidence="7" id="KW-0808">Transferase</keyword>
<keyword evidence="8" id="KW-0479">Metal-binding</keyword>
<dbReference type="Pfam" id="PF01326">
    <property type="entry name" value="PPDK_N"/>
    <property type="match status" value="1"/>
</dbReference>
<dbReference type="GO" id="GO:0008986">
    <property type="term" value="F:pyruvate, water dikinase activity"/>
    <property type="evidence" value="ECO:0007669"/>
    <property type="project" value="UniProtKB-EC"/>
</dbReference>
<evidence type="ECO:0000256" key="5">
    <source>
        <dbReference type="ARBA" id="ARBA00011996"/>
    </source>
</evidence>
<proteinExistence type="inferred from homology"/>
<dbReference type="InterPro" id="IPR006319">
    <property type="entry name" value="PEP_synth"/>
</dbReference>
<dbReference type="FunFam" id="3.30.1490.20:FF:000010">
    <property type="entry name" value="Phosphoenolpyruvate synthase"/>
    <property type="match status" value="1"/>
</dbReference>
<keyword evidence="10" id="KW-0418">Kinase</keyword>
<dbReference type="SUPFAM" id="SSF56059">
    <property type="entry name" value="Glutathione synthetase ATP-binding domain-like"/>
    <property type="match status" value="1"/>
</dbReference>
<dbReference type="GO" id="GO:0006094">
    <property type="term" value="P:gluconeogenesis"/>
    <property type="evidence" value="ECO:0007669"/>
    <property type="project" value="UniProtKB-UniPathway"/>
</dbReference>
<evidence type="ECO:0000256" key="1">
    <source>
        <dbReference type="ARBA" id="ARBA00001946"/>
    </source>
</evidence>
<dbReference type="Proteomes" id="UP000034525">
    <property type="component" value="Unassembled WGS sequence"/>
</dbReference>
<accession>A0A837IB17</accession>
<feature type="domain" description="Pyruvate phosphate dikinase AMP/ATP-binding" evidence="15">
    <location>
        <begin position="1"/>
        <end position="240"/>
    </location>
</feature>
<organism evidence="16 17">
    <name type="scientific">Candidatus Woesebacteria bacterium GW2011_GWA1_44_23</name>
    <dbReference type="NCBI Taxonomy" id="1618558"/>
    <lineage>
        <taxon>Bacteria</taxon>
        <taxon>Candidatus Woeseibacteriota</taxon>
    </lineage>
</organism>
<evidence type="ECO:0000256" key="10">
    <source>
        <dbReference type="ARBA" id="ARBA00022777"/>
    </source>
</evidence>
<comment type="similarity">
    <text evidence="4">Belongs to the PEP-utilizing enzyme family.</text>
</comment>
<keyword evidence="12" id="KW-0460">Magnesium</keyword>
<dbReference type="GO" id="GO:0046872">
    <property type="term" value="F:metal ion binding"/>
    <property type="evidence" value="ECO:0007669"/>
    <property type="project" value="UniProtKB-KW"/>
</dbReference>
<evidence type="ECO:0000256" key="11">
    <source>
        <dbReference type="ARBA" id="ARBA00022840"/>
    </source>
</evidence>
<evidence type="ECO:0000259" key="15">
    <source>
        <dbReference type="Pfam" id="PF01326"/>
    </source>
</evidence>
<dbReference type="Gene3D" id="3.30.1490.20">
    <property type="entry name" value="ATP-grasp fold, A domain"/>
    <property type="match status" value="1"/>
</dbReference>
<evidence type="ECO:0000256" key="9">
    <source>
        <dbReference type="ARBA" id="ARBA00022741"/>
    </source>
</evidence>
<dbReference type="Gene3D" id="3.30.470.20">
    <property type="entry name" value="ATP-grasp fold, B domain"/>
    <property type="match status" value="1"/>
</dbReference>
<sequence>MGEMTQAGFPVPNGFAITIKAYDLFLKENDIVKKIYDILASIDANDPAQLDSASKRIEKMIVNGKIPDEVAAEIISSYKKLSGRFKKSLVAVRTSATAEDMPQSSFAGMGTTVLNVKGEANLLTAVRECWASLFTGRSIYYRVENKIPHEKVKISVAVQKMVESEVSGVMFSVDPVKNDKDRIVIESVWGLGEMIVQGSVVPDTYVVQKGTFAILSKEISDQTIQLVRTGSGENKEVKVSWPSFRQNYIHTITSPRIRNGQRKKASST</sequence>
<comment type="function">
    <text evidence="2">Catalyzes the phosphorylation of pyruvate to phosphoenolpyruvate.</text>
</comment>
<evidence type="ECO:0000256" key="14">
    <source>
        <dbReference type="ARBA" id="ARBA00047700"/>
    </source>
</evidence>
<evidence type="ECO:0000256" key="4">
    <source>
        <dbReference type="ARBA" id="ARBA00007837"/>
    </source>
</evidence>
<dbReference type="InterPro" id="IPR013815">
    <property type="entry name" value="ATP_grasp_subdomain_1"/>
</dbReference>
<evidence type="ECO:0000313" key="16">
    <source>
        <dbReference type="EMBL" id="KKT53871.1"/>
    </source>
</evidence>
<evidence type="ECO:0000256" key="2">
    <source>
        <dbReference type="ARBA" id="ARBA00002988"/>
    </source>
</evidence>
<keyword evidence="16" id="KW-0670">Pyruvate</keyword>
<dbReference type="UniPathway" id="UPA00138"/>
<evidence type="ECO:0000256" key="3">
    <source>
        <dbReference type="ARBA" id="ARBA00004742"/>
    </source>
</evidence>